<dbReference type="AlphaFoldDB" id="A0A6G1H7A8"/>
<gene>
    <name evidence="3" type="ORF">K402DRAFT_21185</name>
</gene>
<protein>
    <submittedName>
        <fullName evidence="3">Uncharacterized protein</fullName>
    </submittedName>
</protein>
<evidence type="ECO:0000256" key="1">
    <source>
        <dbReference type="SAM" id="MobiDB-lite"/>
    </source>
</evidence>
<proteinExistence type="predicted"/>
<evidence type="ECO:0000256" key="2">
    <source>
        <dbReference type="SAM" id="Phobius"/>
    </source>
</evidence>
<keyword evidence="4" id="KW-1185">Reference proteome</keyword>
<evidence type="ECO:0000313" key="4">
    <source>
        <dbReference type="Proteomes" id="UP000800041"/>
    </source>
</evidence>
<dbReference type="Proteomes" id="UP000800041">
    <property type="component" value="Unassembled WGS sequence"/>
</dbReference>
<organism evidence="3 4">
    <name type="scientific">Aulographum hederae CBS 113979</name>
    <dbReference type="NCBI Taxonomy" id="1176131"/>
    <lineage>
        <taxon>Eukaryota</taxon>
        <taxon>Fungi</taxon>
        <taxon>Dikarya</taxon>
        <taxon>Ascomycota</taxon>
        <taxon>Pezizomycotina</taxon>
        <taxon>Dothideomycetes</taxon>
        <taxon>Pleosporomycetidae</taxon>
        <taxon>Aulographales</taxon>
        <taxon>Aulographaceae</taxon>
    </lineage>
</organism>
<accession>A0A6G1H7A8</accession>
<evidence type="ECO:0000313" key="3">
    <source>
        <dbReference type="EMBL" id="KAF1988848.1"/>
    </source>
</evidence>
<keyword evidence="2" id="KW-1133">Transmembrane helix</keyword>
<feature type="region of interest" description="Disordered" evidence="1">
    <location>
        <begin position="1"/>
        <end position="23"/>
    </location>
</feature>
<keyword evidence="2" id="KW-0812">Transmembrane</keyword>
<feature type="transmembrane region" description="Helical" evidence="2">
    <location>
        <begin position="29"/>
        <end position="49"/>
    </location>
</feature>
<dbReference type="EMBL" id="ML977147">
    <property type="protein sequence ID" value="KAF1988848.1"/>
    <property type="molecule type" value="Genomic_DNA"/>
</dbReference>
<reference evidence="3" key="1">
    <citation type="journal article" date="2020" name="Stud. Mycol.">
        <title>101 Dothideomycetes genomes: a test case for predicting lifestyles and emergence of pathogens.</title>
        <authorList>
            <person name="Haridas S."/>
            <person name="Albert R."/>
            <person name="Binder M."/>
            <person name="Bloem J."/>
            <person name="Labutti K."/>
            <person name="Salamov A."/>
            <person name="Andreopoulos B."/>
            <person name="Baker S."/>
            <person name="Barry K."/>
            <person name="Bills G."/>
            <person name="Bluhm B."/>
            <person name="Cannon C."/>
            <person name="Castanera R."/>
            <person name="Culley D."/>
            <person name="Daum C."/>
            <person name="Ezra D."/>
            <person name="Gonzalez J."/>
            <person name="Henrissat B."/>
            <person name="Kuo A."/>
            <person name="Liang C."/>
            <person name="Lipzen A."/>
            <person name="Lutzoni F."/>
            <person name="Magnuson J."/>
            <person name="Mondo S."/>
            <person name="Nolan M."/>
            <person name="Ohm R."/>
            <person name="Pangilinan J."/>
            <person name="Park H.-J."/>
            <person name="Ramirez L."/>
            <person name="Alfaro M."/>
            <person name="Sun H."/>
            <person name="Tritt A."/>
            <person name="Yoshinaga Y."/>
            <person name="Zwiers L.-H."/>
            <person name="Turgeon B."/>
            <person name="Goodwin S."/>
            <person name="Spatafora J."/>
            <person name="Crous P."/>
            <person name="Grigoriev I."/>
        </authorList>
    </citation>
    <scope>NUCLEOTIDE SEQUENCE</scope>
    <source>
        <strain evidence="3">CBS 113979</strain>
    </source>
</reference>
<sequence>MSSSMDDPKPPLPSEPSSTGPESGWDSSYILIILYFALVWLFGFGIYLYERRRTAKNRAQLDADATRSRPGHETLG</sequence>
<name>A0A6G1H7A8_9PEZI</name>
<keyword evidence="2" id="KW-0472">Membrane</keyword>